<dbReference type="RefSeq" id="WP_349135365.1">
    <property type="nucleotide sequence ID" value="NZ_JBBMFF010000179.1"/>
</dbReference>
<reference evidence="2 3" key="1">
    <citation type="submission" date="2024-03" db="EMBL/GenBank/DDBJ databases">
        <title>Human intestinal bacterial collection.</title>
        <authorList>
            <person name="Pauvert C."/>
            <person name="Hitch T.C.A."/>
            <person name="Clavel T."/>
        </authorList>
    </citation>
    <scope>NUCLEOTIDE SEQUENCE [LARGE SCALE GENOMIC DNA]</scope>
    <source>
        <strain evidence="2 3">CLA-AA-H192</strain>
    </source>
</reference>
<sequence>MAESKNYIVQPQEGGNILISEDVIASIASLAVREVEGVYGLSATQTLDLTAILGKKNLSSGIRVTLQDNVIDIACNLVVRMGQPVMTVAKNVQEGIANAVESMAGVRPAHVNVNVCGVAAPKAEQA</sequence>
<organism evidence="2 3">
    <name type="scientific">Faecousia intestinalis</name>
    <dbReference type="NCBI Taxonomy" id="3133167"/>
    <lineage>
        <taxon>Bacteria</taxon>
        <taxon>Bacillati</taxon>
        <taxon>Bacillota</taxon>
        <taxon>Clostridia</taxon>
        <taxon>Eubacteriales</taxon>
        <taxon>Oscillospiraceae</taxon>
        <taxon>Faecousia</taxon>
    </lineage>
</organism>
<comment type="similarity">
    <text evidence="1">Belongs to the asp23 family.</text>
</comment>
<dbReference type="EMBL" id="JBBMFF010000179">
    <property type="protein sequence ID" value="MEQ2510684.1"/>
    <property type="molecule type" value="Genomic_DNA"/>
</dbReference>
<proteinExistence type="inferred from homology"/>
<evidence type="ECO:0000313" key="2">
    <source>
        <dbReference type="EMBL" id="MEQ2510684.1"/>
    </source>
</evidence>
<dbReference type="PANTHER" id="PTHR34297:SF2">
    <property type="entry name" value="ASP23_GLS24 FAMILY ENVELOPE STRESS RESPONSE PROTEIN"/>
    <property type="match status" value="1"/>
</dbReference>
<evidence type="ECO:0000313" key="3">
    <source>
        <dbReference type="Proteomes" id="UP001491552"/>
    </source>
</evidence>
<dbReference type="InterPro" id="IPR005531">
    <property type="entry name" value="Asp23"/>
</dbReference>
<name>A0ABV1G5S9_9FIRM</name>
<dbReference type="PANTHER" id="PTHR34297">
    <property type="entry name" value="HYPOTHETICAL CYTOSOLIC PROTEIN-RELATED"/>
    <property type="match status" value="1"/>
</dbReference>
<protein>
    <submittedName>
        <fullName evidence="2">Asp23/Gls24 family envelope stress response protein</fullName>
    </submittedName>
</protein>
<keyword evidence="3" id="KW-1185">Reference proteome</keyword>
<gene>
    <name evidence="2" type="ORF">WMO66_05385</name>
</gene>
<evidence type="ECO:0000256" key="1">
    <source>
        <dbReference type="ARBA" id="ARBA00005721"/>
    </source>
</evidence>
<dbReference type="Proteomes" id="UP001491552">
    <property type="component" value="Unassembled WGS sequence"/>
</dbReference>
<dbReference type="Pfam" id="PF03780">
    <property type="entry name" value="Asp23"/>
    <property type="match status" value="1"/>
</dbReference>
<accession>A0ABV1G5S9</accession>
<comment type="caution">
    <text evidence="2">The sequence shown here is derived from an EMBL/GenBank/DDBJ whole genome shotgun (WGS) entry which is preliminary data.</text>
</comment>